<sequence length="295" mass="34795">SEYNKYIQQNSSEKKLIQQKLEHILIKPHDLRKQEKIIQKLLKLIVGEGLPLILIERKWFREFGIITANSLIKKAKALIDFFESNKQLERLKEAQQSLHRDTIYEIIHDVDTRWNSTFYALHRLYILKLPIQWLANTLSYDAKFNVRNDATALLGGSNYVTLSAMFPIIQRLIYNLRNNYSNIDDTTIQAVRNAILTDMEKRWGTSPRYAIMSERLEIIEDLRQEYQQLSSTSTNQPIQLQRNLQQEDDILIENDFNEFIIQQKSKPNMASFFKSSMTQDPVITSEFDNYLFIPE</sequence>
<protein>
    <submittedName>
        <fullName evidence="1">8388_t:CDS:1</fullName>
    </submittedName>
</protein>
<name>A0ACA9QBQ7_9GLOM</name>
<evidence type="ECO:0000313" key="1">
    <source>
        <dbReference type="EMBL" id="CAG8741876.1"/>
    </source>
</evidence>
<accession>A0ACA9QBQ7</accession>
<reference evidence="1" key="1">
    <citation type="submission" date="2021-06" db="EMBL/GenBank/DDBJ databases">
        <authorList>
            <person name="Kallberg Y."/>
            <person name="Tangrot J."/>
            <person name="Rosling A."/>
        </authorList>
    </citation>
    <scope>NUCLEOTIDE SEQUENCE</scope>
    <source>
        <strain evidence="1">28 12/20/2015</strain>
    </source>
</reference>
<comment type="caution">
    <text evidence="1">The sequence shown here is derived from an EMBL/GenBank/DDBJ whole genome shotgun (WGS) entry which is preliminary data.</text>
</comment>
<feature type="non-terminal residue" evidence="1">
    <location>
        <position position="295"/>
    </location>
</feature>
<proteinExistence type="predicted"/>
<keyword evidence="2" id="KW-1185">Reference proteome</keyword>
<feature type="non-terminal residue" evidence="1">
    <location>
        <position position="1"/>
    </location>
</feature>
<organism evidence="1 2">
    <name type="scientific">Cetraspora pellucida</name>
    <dbReference type="NCBI Taxonomy" id="1433469"/>
    <lineage>
        <taxon>Eukaryota</taxon>
        <taxon>Fungi</taxon>
        <taxon>Fungi incertae sedis</taxon>
        <taxon>Mucoromycota</taxon>
        <taxon>Glomeromycotina</taxon>
        <taxon>Glomeromycetes</taxon>
        <taxon>Diversisporales</taxon>
        <taxon>Gigasporaceae</taxon>
        <taxon>Cetraspora</taxon>
    </lineage>
</organism>
<evidence type="ECO:0000313" key="2">
    <source>
        <dbReference type="Proteomes" id="UP000789366"/>
    </source>
</evidence>
<dbReference type="Proteomes" id="UP000789366">
    <property type="component" value="Unassembled WGS sequence"/>
</dbReference>
<dbReference type="EMBL" id="CAJVPW010038297">
    <property type="protein sequence ID" value="CAG8741876.1"/>
    <property type="molecule type" value="Genomic_DNA"/>
</dbReference>
<gene>
    <name evidence="1" type="ORF">SPELUC_LOCUS13869</name>
</gene>